<comment type="caution">
    <text evidence="1">The sequence shown here is derived from an EMBL/GenBank/DDBJ whole genome shotgun (WGS) entry which is preliminary data.</text>
</comment>
<proteinExistence type="predicted"/>
<dbReference type="AlphaFoldDB" id="A0A0F9KKF4"/>
<protein>
    <submittedName>
        <fullName evidence="1">Uncharacterized protein</fullName>
    </submittedName>
</protein>
<accession>A0A0F9KKF4</accession>
<name>A0A0F9KKF4_9ZZZZ</name>
<dbReference type="EMBL" id="LAZR01007866">
    <property type="protein sequence ID" value="KKM82423.1"/>
    <property type="molecule type" value="Genomic_DNA"/>
</dbReference>
<gene>
    <name evidence="1" type="ORF">LCGC14_1319850</name>
</gene>
<sequence>MKLTAQEPKRINDGVHEGVITSVEYRAPPVNKYCYTDLVIEFNQGEDKHKLKYGVPTTVMLGSKLAKLMTLFGEVIETGKDYDPDEIFIGKKCSFQTMMDGHFANIVKDSVKPLE</sequence>
<organism evidence="1">
    <name type="scientific">marine sediment metagenome</name>
    <dbReference type="NCBI Taxonomy" id="412755"/>
    <lineage>
        <taxon>unclassified sequences</taxon>
        <taxon>metagenomes</taxon>
        <taxon>ecological metagenomes</taxon>
    </lineage>
</organism>
<reference evidence="1" key="1">
    <citation type="journal article" date="2015" name="Nature">
        <title>Complex archaea that bridge the gap between prokaryotes and eukaryotes.</title>
        <authorList>
            <person name="Spang A."/>
            <person name="Saw J.H."/>
            <person name="Jorgensen S.L."/>
            <person name="Zaremba-Niedzwiedzka K."/>
            <person name="Martijn J."/>
            <person name="Lind A.E."/>
            <person name="van Eijk R."/>
            <person name="Schleper C."/>
            <person name="Guy L."/>
            <person name="Ettema T.J."/>
        </authorList>
    </citation>
    <scope>NUCLEOTIDE SEQUENCE</scope>
</reference>
<evidence type="ECO:0000313" key="1">
    <source>
        <dbReference type="EMBL" id="KKM82423.1"/>
    </source>
</evidence>